<evidence type="ECO:0000313" key="4">
    <source>
        <dbReference type="EMBL" id="RDH83519.1"/>
    </source>
</evidence>
<feature type="domain" description="CBS" evidence="3">
    <location>
        <begin position="7"/>
        <end position="64"/>
    </location>
</feature>
<dbReference type="InterPro" id="IPR051257">
    <property type="entry name" value="Diverse_CBS-Domain"/>
</dbReference>
<dbReference type="Proteomes" id="UP000254771">
    <property type="component" value="Unassembled WGS sequence"/>
</dbReference>
<dbReference type="CDD" id="cd02205">
    <property type="entry name" value="CBS_pair_SF"/>
    <property type="match status" value="1"/>
</dbReference>
<accession>A0A370DF24</accession>
<name>A0A370DF24_9GAMM</name>
<dbReference type="InterPro" id="IPR000644">
    <property type="entry name" value="CBS_dom"/>
</dbReference>
<dbReference type="Gene3D" id="3.10.580.10">
    <property type="entry name" value="CBS-domain"/>
    <property type="match status" value="2"/>
</dbReference>
<keyword evidence="5" id="KW-1185">Reference proteome</keyword>
<gene>
    <name evidence="4" type="ORF">DIZ78_13410</name>
</gene>
<proteinExistence type="predicted"/>
<reference evidence="4 5" key="1">
    <citation type="journal article" date="2018" name="ISME J.">
        <title>Endosymbiont genomes yield clues of tubeworm success.</title>
        <authorList>
            <person name="Li Y."/>
            <person name="Liles M.R."/>
            <person name="Halanych K.M."/>
        </authorList>
    </citation>
    <scope>NUCLEOTIDE SEQUENCE [LARGE SCALE GENOMIC DNA]</scope>
    <source>
        <strain evidence="4">A1462</strain>
    </source>
</reference>
<dbReference type="PANTHER" id="PTHR43080:SF2">
    <property type="entry name" value="CBS DOMAIN-CONTAINING PROTEIN"/>
    <property type="match status" value="1"/>
</dbReference>
<dbReference type="PROSITE" id="PS51371">
    <property type="entry name" value="CBS"/>
    <property type="match status" value="1"/>
</dbReference>
<dbReference type="InterPro" id="IPR046342">
    <property type="entry name" value="CBS_dom_sf"/>
</dbReference>
<dbReference type="PANTHER" id="PTHR43080">
    <property type="entry name" value="CBS DOMAIN-CONTAINING PROTEIN CBSX3, MITOCHONDRIAL"/>
    <property type="match status" value="1"/>
</dbReference>
<dbReference type="SUPFAM" id="SSF54631">
    <property type="entry name" value="CBS-domain pair"/>
    <property type="match status" value="1"/>
</dbReference>
<organism evidence="4 5">
    <name type="scientific">endosymbiont of Escarpia spicata</name>
    <dbReference type="NCBI Taxonomy" id="2200908"/>
    <lineage>
        <taxon>Bacteria</taxon>
        <taxon>Pseudomonadati</taxon>
        <taxon>Pseudomonadota</taxon>
        <taxon>Gammaproteobacteria</taxon>
        <taxon>sulfur-oxidizing symbionts</taxon>
    </lineage>
</organism>
<sequence>MTAESIMSFRLVKLKPTDRVCDALRVMHAQQIRNLPVVDENDQFVGLFGIRRLTRLLLPKAAQMNLGLQDLSFMPDEMSEMSERIKEVSQRPVSDFLEKKKRLMFCKPSTGFPEVLELLDQSVDTSLPVIVLKGKKKKLVGMVSAWDVVEKLLVNMCEMETASAVGADDPEPGESEEEKAS</sequence>
<dbReference type="Pfam" id="PF00571">
    <property type="entry name" value="CBS"/>
    <property type="match status" value="2"/>
</dbReference>
<comment type="caution">
    <text evidence="4">The sequence shown here is derived from an EMBL/GenBank/DDBJ whole genome shotgun (WGS) entry which is preliminary data.</text>
</comment>
<evidence type="ECO:0000256" key="1">
    <source>
        <dbReference type="ARBA" id="ARBA00023122"/>
    </source>
</evidence>
<keyword evidence="1 2" id="KW-0129">CBS domain</keyword>
<protein>
    <recommendedName>
        <fullName evidence="3">CBS domain-containing protein</fullName>
    </recommendedName>
</protein>
<evidence type="ECO:0000259" key="3">
    <source>
        <dbReference type="PROSITE" id="PS51371"/>
    </source>
</evidence>
<evidence type="ECO:0000256" key="2">
    <source>
        <dbReference type="PROSITE-ProRule" id="PRU00703"/>
    </source>
</evidence>
<dbReference type="EMBL" id="QFXE01000018">
    <property type="protein sequence ID" value="RDH83519.1"/>
    <property type="molecule type" value="Genomic_DNA"/>
</dbReference>
<dbReference type="AlphaFoldDB" id="A0A370DF24"/>
<evidence type="ECO:0000313" key="5">
    <source>
        <dbReference type="Proteomes" id="UP000254771"/>
    </source>
</evidence>
<dbReference type="SMART" id="SM00116">
    <property type="entry name" value="CBS"/>
    <property type="match status" value="2"/>
</dbReference>